<gene>
    <name evidence="3" type="ORF">B1A_15907</name>
</gene>
<dbReference type="Gene3D" id="1.10.1380.10">
    <property type="entry name" value="Neutral endopeptidase , domain2"/>
    <property type="match status" value="1"/>
</dbReference>
<dbReference type="InterPro" id="IPR024079">
    <property type="entry name" value="MetalloPept_cat_dom_sf"/>
</dbReference>
<dbReference type="PANTHER" id="PTHR11733">
    <property type="entry name" value="ZINC METALLOPROTEASE FAMILY M13 NEPRILYSIN-RELATED"/>
    <property type="match status" value="1"/>
</dbReference>
<evidence type="ECO:0000256" key="1">
    <source>
        <dbReference type="ARBA" id="ARBA00007357"/>
    </source>
</evidence>
<reference evidence="3" key="2">
    <citation type="journal article" date="2014" name="ISME J.">
        <title>Microbial stratification in low pH oxic and suboxic macroscopic growths along an acid mine drainage.</title>
        <authorList>
            <person name="Mendez-Garcia C."/>
            <person name="Mesa V."/>
            <person name="Sprenger R.R."/>
            <person name="Richter M."/>
            <person name="Diez M.S."/>
            <person name="Solano J."/>
            <person name="Bargiela R."/>
            <person name="Golyshina O.V."/>
            <person name="Manteca A."/>
            <person name="Ramos J.L."/>
            <person name="Gallego J.R."/>
            <person name="Llorente I."/>
            <person name="Martins Dos Santos V.A."/>
            <person name="Jensen O.N."/>
            <person name="Pelaez A.I."/>
            <person name="Sanchez J."/>
            <person name="Ferrer M."/>
        </authorList>
    </citation>
    <scope>NUCLEOTIDE SEQUENCE</scope>
</reference>
<dbReference type="CDD" id="cd08662">
    <property type="entry name" value="M13"/>
    <property type="match status" value="1"/>
</dbReference>
<dbReference type="GO" id="GO:0016485">
    <property type="term" value="P:protein processing"/>
    <property type="evidence" value="ECO:0007669"/>
    <property type="project" value="TreeGrafter"/>
</dbReference>
<feature type="non-terminal residue" evidence="3">
    <location>
        <position position="166"/>
    </location>
</feature>
<dbReference type="PROSITE" id="PS51885">
    <property type="entry name" value="NEPRILYSIN"/>
    <property type="match status" value="1"/>
</dbReference>
<organism evidence="3">
    <name type="scientific">mine drainage metagenome</name>
    <dbReference type="NCBI Taxonomy" id="410659"/>
    <lineage>
        <taxon>unclassified sequences</taxon>
        <taxon>metagenomes</taxon>
        <taxon>ecological metagenomes</taxon>
    </lineage>
</organism>
<evidence type="ECO:0000313" key="3">
    <source>
        <dbReference type="EMBL" id="EQD42487.1"/>
    </source>
</evidence>
<name>T0ZE36_9ZZZZ</name>
<dbReference type="Gene3D" id="3.40.390.10">
    <property type="entry name" value="Collagenase (Catalytic Domain)"/>
    <property type="match status" value="1"/>
</dbReference>
<dbReference type="InterPro" id="IPR042089">
    <property type="entry name" value="Peptidase_M13_dom_2"/>
</dbReference>
<dbReference type="GO" id="GO:0004222">
    <property type="term" value="F:metalloendopeptidase activity"/>
    <property type="evidence" value="ECO:0007669"/>
    <property type="project" value="InterPro"/>
</dbReference>
<feature type="non-terminal residue" evidence="3">
    <location>
        <position position="1"/>
    </location>
</feature>
<protein>
    <submittedName>
        <fullName evidence="3">Endothelin-converting enzyme 1</fullName>
    </submittedName>
</protein>
<comment type="caution">
    <text evidence="3">The sequence shown here is derived from an EMBL/GenBank/DDBJ whole genome shotgun (WGS) entry which is preliminary data.</text>
</comment>
<sequence>KLNLITNKIGYPDKWRDYSKLTIRRDQALGNSMRAREFESARQLNKINKPVDKNEWEMSPPTVNAYYDDSMNNINFPAGILQPAFYDRTAPEEVNYGHIGSVEGHELTHGFDDEGAKFDGNGNLKNWWTPEDKKQFEARTACIDNEYSSFIAVDTLHVNGKLTLGE</sequence>
<dbReference type="AlphaFoldDB" id="T0ZE36"/>
<dbReference type="EMBL" id="AUZX01011679">
    <property type="protein sequence ID" value="EQD42487.1"/>
    <property type="molecule type" value="Genomic_DNA"/>
</dbReference>
<dbReference type="PRINTS" id="PR00786">
    <property type="entry name" value="NEPRILYSIN"/>
</dbReference>
<dbReference type="InterPro" id="IPR018497">
    <property type="entry name" value="Peptidase_M13_C"/>
</dbReference>
<reference evidence="3" key="1">
    <citation type="submission" date="2013-08" db="EMBL/GenBank/DDBJ databases">
        <authorList>
            <person name="Mendez C."/>
            <person name="Richter M."/>
            <person name="Ferrer M."/>
            <person name="Sanchez J."/>
        </authorList>
    </citation>
    <scope>NUCLEOTIDE SEQUENCE</scope>
</reference>
<evidence type="ECO:0000259" key="2">
    <source>
        <dbReference type="Pfam" id="PF01431"/>
    </source>
</evidence>
<dbReference type="Pfam" id="PF01431">
    <property type="entry name" value="Peptidase_M13"/>
    <property type="match status" value="1"/>
</dbReference>
<dbReference type="GO" id="GO:0005886">
    <property type="term" value="C:plasma membrane"/>
    <property type="evidence" value="ECO:0007669"/>
    <property type="project" value="TreeGrafter"/>
</dbReference>
<feature type="domain" description="Peptidase M13 C-terminal" evidence="2">
    <location>
        <begin position="64"/>
        <end position="166"/>
    </location>
</feature>
<dbReference type="PANTHER" id="PTHR11733:SF167">
    <property type="entry name" value="FI17812P1-RELATED"/>
    <property type="match status" value="1"/>
</dbReference>
<dbReference type="SUPFAM" id="SSF55486">
    <property type="entry name" value="Metalloproteases ('zincins'), catalytic domain"/>
    <property type="match status" value="1"/>
</dbReference>
<comment type="similarity">
    <text evidence="1">Belongs to the peptidase M13 family.</text>
</comment>
<accession>T0ZE36</accession>
<proteinExistence type="inferred from homology"/>
<dbReference type="InterPro" id="IPR000718">
    <property type="entry name" value="Peptidase_M13"/>
</dbReference>